<sequence>MAASLLAGTRLCLSNAAAGAPGRQRTTVMKVVHRASAAFQHAGNAHVCTAAAAAVCPRPYVSKPQRSYCSAGHRRSPVVHGPIQQQQQQQQPSRTMSGMSGMSESEEPEEDPEVVWVEQRIQMFAAENGGAMPSEEQVEQWRGSAKLFMMLCMGFERRTGQAMNEARAGVLQAFVDDVRTRTYYAQELVIMAELETEWKRDHGKEATRADDKKLAAMCFERLAEDKQMLAGAFNALDLLCTAAAPLVLLLHPYKYTGVLLAATRFERLAEDKYMLAGACDVLDCCYTTVSTLVYCSNAQFGRRDFEAAQDEMCAALTAVDVDAQEREAAAKEERHQMEQETEQHQFQMLTNARRAFTEAYGREPAINELQGTLASALVPELLGFAASEELRPLEDFYKALPPLEGPRAASAAEVESVTLPPLEGPREASAEQVESIMRAWAERFVAPLKLCPFAGSATRPLHVYASAAAASAAAGVAAADDSTPTFDAIMRALAAVWQAAEAFDDDMQRAHGGGGDAAAAAAAAARATALVPLPALRALHWPVFEAFCELATTGLRARGTPLAAAAAASRWRRCVRTATTRARSRRRAAATRRTCGGARRGRRCTSCGATRWRRRARASAPPSSARSLRRWAGDRNFVR</sequence>
<evidence type="ECO:0000313" key="3">
    <source>
        <dbReference type="Proteomes" id="UP000664859"/>
    </source>
</evidence>
<organism evidence="2 3">
    <name type="scientific">Tribonema minus</name>
    <dbReference type="NCBI Taxonomy" id="303371"/>
    <lineage>
        <taxon>Eukaryota</taxon>
        <taxon>Sar</taxon>
        <taxon>Stramenopiles</taxon>
        <taxon>Ochrophyta</taxon>
        <taxon>PX clade</taxon>
        <taxon>Xanthophyceae</taxon>
        <taxon>Tribonematales</taxon>
        <taxon>Tribonemataceae</taxon>
        <taxon>Tribonema</taxon>
    </lineage>
</organism>
<gene>
    <name evidence="2" type="ORF">JKP88DRAFT_339730</name>
</gene>
<evidence type="ECO:0000256" key="1">
    <source>
        <dbReference type="SAM" id="MobiDB-lite"/>
    </source>
</evidence>
<evidence type="ECO:0000313" key="2">
    <source>
        <dbReference type="EMBL" id="KAG5174985.1"/>
    </source>
</evidence>
<dbReference type="Proteomes" id="UP000664859">
    <property type="component" value="Unassembled WGS sequence"/>
</dbReference>
<comment type="caution">
    <text evidence="2">The sequence shown here is derived from an EMBL/GenBank/DDBJ whole genome shotgun (WGS) entry which is preliminary data.</text>
</comment>
<reference evidence="2" key="1">
    <citation type="submission" date="2021-02" db="EMBL/GenBank/DDBJ databases">
        <title>First Annotated Genome of the Yellow-green Alga Tribonema minus.</title>
        <authorList>
            <person name="Mahan K.M."/>
        </authorList>
    </citation>
    <scope>NUCLEOTIDE SEQUENCE</scope>
    <source>
        <strain evidence="2">UTEX B ZZ1240</strain>
    </source>
</reference>
<keyword evidence="3" id="KW-1185">Reference proteome</keyword>
<feature type="compositionally biased region" description="Low complexity" evidence="1">
    <location>
        <begin position="84"/>
        <end position="103"/>
    </location>
</feature>
<proteinExistence type="predicted"/>
<protein>
    <submittedName>
        <fullName evidence="2">Uncharacterized protein</fullName>
    </submittedName>
</protein>
<name>A0A836C6K2_9STRA</name>
<feature type="region of interest" description="Disordered" evidence="1">
    <location>
        <begin position="71"/>
        <end position="111"/>
    </location>
</feature>
<accession>A0A836C6K2</accession>
<dbReference type="AlphaFoldDB" id="A0A836C6K2"/>
<dbReference type="EMBL" id="JAFCMP010000556">
    <property type="protein sequence ID" value="KAG5174985.1"/>
    <property type="molecule type" value="Genomic_DNA"/>
</dbReference>